<dbReference type="InterPro" id="IPR051158">
    <property type="entry name" value="Metallophosphoesterase_sf"/>
</dbReference>
<sequence length="282" mass="32141">MPRFGRKWLFTFLIIIVGMYMYYGNRTIEVTSMDIHSSKIPPSFNGYKIVQLSDVHDSKFGEHHSDVIEKVVNVVPDAILITGDLIDRNRYDLEQSLDLVNGLKDIAPIYYVTGNHEISTNDQLHIQEELTRLGVHVLSDEFMLIENAYGERMLIGGIEDPLNSVLEDEEATRISLNKTFNDASDRVFKILLAHRPEQFEVYVDYDIDLIFSGHTHGGQIRLPFIGGVFAPGQGWFPTYLSGHYEKQETQMIVSRGLGNSVIPIRLFNQPEIIVVTLQVNKE</sequence>
<keyword evidence="3" id="KW-1133">Transmembrane helix</keyword>
<evidence type="ECO:0000256" key="2">
    <source>
        <dbReference type="ARBA" id="ARBA00022801"/>
    </source>
</evidence>
<keyword evidence="6" id="KW-1185">Reference proteome</keyword>
<dbReference type="RefSeq" id="WP_381482586.1">
    <property type="nucleotide sequence ID" value="NZ_JBHTLT010000132.1"/>
</dbReference>
<keyword evidence="3" id="KW-0812">Transmembrane</keyword>
<evidence type="ECO:0000313" key="5">
    <source>
        <dbReference type="EMBL" id="MFD1206920.1"/>
    </source>
</evidence>
<dbReference type="PANTHER" id="PTHR31302:SF31">
    <property type="entry name" value="PHOSPHODIESTERASE YAEI"/>
    <property type="match status" value="1"/>
</dbReference>
<dbReference type="EMBL" id="JBHTLT010000132">
    <property type="protein sequence ID" value="MFD1206920.1"/>
    <property type="molecule type" value="Genomic_DNA"/>
</dbReference>
<organism evidence="5 6">
    <name type="scientific">Sporosarcina contaminans</name>
    <dbReference type="NCBI Taxonomy" id="633403"/>
    <lineage>
        <taxon>Bacteria</taxon>
        <taxon>Bacillati</taxon>
        <taxon>Bacillota</taxon>
        <taxon>Bacilli</taxon>
        <taxon>Bacillales</taxon>
        <taxon>Caryophanaceae</taxon>
        <taxon>Sporosarcina</taxon>
    </lineage>
</organism>
<accession>A0ABW3U2M8</accession>
<dbReference type="SUPFAM" id="SSF56300">
    <property type="entry name" value="Metallo-dependent phosphatases"/>
    <property type="match status" value="1"/>
</dbReference>
<comment type="caution">
    <text evidence="5">The sequence shown here is derived from an EMBL/GenBank/DDBJ whole genome shotgun (WGS) entry which is preliminary data.</text>
</comment>
<dbReference type="PANTHER" id="PTHR31302">
    <property type="entry name" value="TRANSMEMBRANE PROTEIN WITH METALLOPHOSPHOESTERASE DOMAIN-RELATED"/>
    <property type="match status" value="1"/>
</dbReference>
<dbReference type="Pfam" id="PF00149">
    <property type="entry name" value="Metallophos"/>
    <property type="match status" value="1"/>
</dbReference>
<dbReference type="InterPro" id="IPR029052">
    <property type="entry name" value="Metallo-depent_PP-like"/>
</dbReference>
<dbReference type="Proteomes" id="UP001597231">
    <property type="component" value="Unassembled WGS sequence"/>
</dbReference>
<evidence type="ECO:0000259" key="4">
    <source>
        <dbReference type="Pfam" id="PF00149"/>
    </source>
</evidence>
<dbReference type="Gene3D" id="3.60.21.10">
    <property type="match status" value="1"/>
</dbReference>
<dbReference type="CDD" id="cd07385">
    <property type="entry name" value="MPP_YkuE_C"/>
    <property type="match status" value="1"/>
</dbReference>
<gene>
    <name evidence="5" type="ORF">ACFQ38_17620</name>
</gene>
<evidence type="ECO:0000256" key="3">
    <source>
        <dbReference type="SAM" id="Phobius"/>
    </source>
</evidence>
<evidence type="ECO:0000256" key="1">
    <source>
        <dbReference type="ARBA" id="ARBA00022723"/>
    </source>
</evidence>
<keyword evidence="3" id="KW-0472">Membrane</keyword>
<feature type="domain" description="Calcineurin-like phosphoesterase" evidence="4">
    <location>
        <begin position="48"/>
        <end position="217"/>
    </location>
</feature>
<dbReference type="InterPro" id="IPR004843">
    <property type="entry name" value="Calcineurin-like_PHP"/>
</dbReference>
<protein>
    <submittedName>
        <fullName evidence="5">Metallophosphoesterase</fullName>
    </submittedName>
</protein>
<evidence type="ECO:0000313" key="6">
    <source>
        <dbReference type="Proteomes" id="UP001597231"/>
    </source>
</evidence>
<keyword evidence="1" id="KW-0479">Metal-binding</keyword>
<feature type="transmembrane region" description="Helical" evidence="3">
    <location>
        <begin position="7"/>
        <end position="23"/>
    </location>
</feature>
<keyword evidence="2" id="KW-0378">Hydrolase</keyword>
<name>A0ABW3U2M8_9BACL</name>
<proteinExistence type="predicted"/>
<reference evidence="6" key="1">
    <citation type="journal article" date="2019" name="Int. J. Syst. Evol. Microbiol.">
        <title>The Global Catalogue of Microorganisms (GCM) 10K type strain sequencing project: providing services to taxonomists for standard genome sequencing and annotation.</title>
        <authorList>
            <consortium name="The Broad Institute Genomics Platform"/>
            <consortium name="The Broad Institute Genome Sequencing Center for Infectious Disease"/>
            <person name="Wu L."/>
            <person name="Ma J."/>
        </authorList>
    </citation>
    <scope>NUCLEOTIDE SEQUENCE [LARGE SCALE GENOMIC DNA]</scope>
    <source>
        <strain evidence="6">CCUG 53915</strain>
    </source>
</reference>